<gene>
    <name evidence="1" type="primary">orf184</name>
</gene>
<dbReference type="EMBL" id="MH888186">
    <property type="protein sequence ID" value="QCU82643.1"/>
    <property type="molecule type" value="Genomic_DNA"/>
</dbReference>
<dbReference type="AlphaFoldDB" id="A0A4V1HFN5"/>
<organism evidence="1">
    <name type="scientific">Pseudourostyla cristata</name>
    <dbReference type="NCBI Taxonomy" id="293816"/>
    <lineage>
        <taxon>Eukaryota</taxon>
        <taxon>Sar</taxon>
        <taxon>Alveolata</taxon>
        <taxon>Ciliophora</taxon>
        <taxon>Intramacronucleata</taxon>
        <taxon>Spirotrichea</taxon>
        <taxon>Stichotrichia</taxon>
        <taxon>Urostylida</taxon>
        <taxon>Pseudourostylidae</taxon>
        <taxon>Pseudourostyla</taxon>
    </lineage>
</organism>
<keyword evidence="1" id="KW-0496">Mitochondrion</keyword>
<protein>
    <submittedName>
        <fullName evidence="1">Uncharacterized protein</fullName>
    </submittedName>
</protein>
<proteinExistence type="predicted"/>
<name>A0A4V1HFN5_9SPIT</name>
<accession>A0A4V1HFN5</accession>
<reference evidence="1" key="1">
    <citation type="journal article" date="2019" name="Mitochondrial DNA Part B Resour">
        <title>The mitochondrial genome of the ciliate Pseudourostyla cristata (Ciliophora, Urostylida).</title>
        <authorList>
            <person name="Park K.-M."/>
            <person name="Min G.-S."/>
            <person name="Kim S."/>
        </authorList>
    </citation>
    <scope>NUCLEOTIDE SEQUENCE</scope>
</reference>
<sequence length="184" mass="20711">MAFFLVFINFIKHYIFNKIIKILKRLHFNSNLTECMQSSEQAKKEAAKKHQETTNSTYGGIFTSTKSSYNCNYVSREFYSDKNFSDHNKKAEYEKYYKESSKASDKDMSDIASAALKGGVLKGGKVVAGKLIGEKGLVELTKKDTQKEIMNQAVKGAKDGVKSATFTGITKDAGFSFWNFLKKD</sequence>
<evidence type="ECO:0000313" key="1">
    <source>
        <dbReference type="EMBL" id="QCU82643.1"/>
    </source>
</evidence>
<geneLocation type="mitochondrion" evidence="1"/>